<dbReference type="Pfam" id="PF02517">
    <property type="entry name" value="Rce1-like"/>
    <property type="match status" value="1"/>
</dbReference>
<feature type="transmembrane region" description="Helical" evidence="1">
    <location>
        <begin position="177"/>
        <end position="201"/>
    </location>
</feature>
<feature type="transmembrane region" description="Helical" evidence="1">
    <location>
        <begin position="76"/>
        <end position="100"/>
    </location>
</feature>
<evidence type="ECO:0000259" key="2">
    <source>
        <dbReference type="Pfam" id="PF02517"/>
    </source>
</evidence>
<feature type="transmembrane region" description="Helical" evidence="1">
    <location>
        <begin position="51"/>
        <end position="69"/>
    </location>
</feature>
<feature type="transmembrane region" description="Helical" evidence="1">
    <location>
        <begin position="19"/>
        <end position="39"/>
    </location>
</feature>
<protein>
    <submittedName>
        <fullName evidence="3">CPBP family intramembrane glutamic endopeptidase</fullName>
        <ecNumber evidence="3">3.4.-.-</ecNumber>
    </submittedName>
</protein>
<name>A0ABD5Z8M9_9EURY</name>
<dbReference type="GO" id="GO:0004175">
    <property type="term" value="F:endopeptidase activity"/>
    <property type="evidence" value="ECO:0007669"/>
    <property type="project" value="UniProtKB-ARBA"/>
</dbReference>
<dbReference type="Proteomes" id="UP001596447">
    <property type="component" value="Unassembled WGS sequence"/>
</dbReference>
<feature type="transmembrane region" description="Helical" evidence="1">
    <location>
        <begin position="146"/>
        <end position="171"/>
    </location>
</feature>
<comment type="caution">
    <text evidence="3">The sequence shown here is derived from an EMBL/GenBank/DDBJ whole genome shotgun (WGS) entry which is preliminary data.</text>
</comment>
<gene>
    <name evidence="3" type="ORF">ACFQJ9_18495</name>
</gene>
<dbReference type="AlphaFoldDB" id="A0ABD5Z8M9"/>
<dbReference type="RefSeq" id="WP_279528118.1">
    <property type="nucleotide sequence ID" value="NZ_CP122312.1"/>
</dbReference>
<feature type="transmembrane region" description="Helical" evidence="1">
    <location>
        <begin position="294"/>
        <end position="315"/>
    </location>
</feature>
<keyword evidence="1" id="KW-1133">Transmembrane helix</keyword>
<proteinExistence type="predicted"/>
<feature type="transmembrane region" description="Helical" evidence="1">
    <location>
        <begin position="321"/>
        <end position="340"/>
    </location>
</feature>
<evidence type="ECO:0000313" key="4">
    <source>
        <dbReference type="Proteomes" id="UP001596447"/>
    </source>
</evidence>
<dbReference type="EC" id="3.4.-.-" evidence="3"/>
<dbReference type="GO" id="GO:0080120">
    <property type="term" value="P:CAAX-box protein maturation"/>
    <property type="evidence" value="ECO:0007669"/>
    <property type="project" value="UniProtKB-ARBA"/>
</dbReference>
<keyword evidence="1" id="KW-0472">Membrane</keyword>
<dbReference type="InterPro" id="IPR003675">
    <property type="entry name" value="Rce1/LyrA-like_dom"/>
</dbReference>
<dbReference type="EMBL" id="JBHTAR010000011">
    <property type="protein sequence ID" value="MFC7201370.1"/>
    <property type="molecule type" value="Genomic_DNA"/>
</dbReference>
<accession>A0ABD5Z8M9</accession>
<feature type="transmembrane region" description="Helical" evidence="1">
    <location>
        <begin position="347"/>
        <end position="369"/>
    </location>
</feature>
<keyword evidence="4" id="KW-1185">Reference proteome</keyword>
<sequence length="374" mass="38243">MAANGGVDGGTGDGDTDRFAAAAGTLAALGVFGASLLPWTEATRVGAIENPFGVVLGVVLVGVFGARSLGYLNRRAGLCGTVGGAVAVVLALVALVFPVLGPRTGTVTPGLGVSLGAGAGAFALGFGLADWFGLGRRAVVERLGAAASAGFVGAVALFVGALAATVVQSVGRGLPTLLLSGLANAAFAVVLGFVGMGVVVLRRDDVRFFDVRVPSRREWGYAVGGLAAMLGLLLLLNEVIGVLGLPSAEHSVITQARENPQLLFVLFVLSWVAIGPGEELLNRNVVQKYLYYDFSRASAIVVGCIVFTAMHGFAYAGSGTVPLVVSLVNLFCISLVLGVVYERTDNVVVPIFAHAAYDAVQFAAAYVMITTDLL</sequence>
<evidence type="ECO:0000256" key="1">
    <source>
        <dbReference type="SAM" id="Phobius"/>
    </source>
</evidence>
<reference evidence="3 4" key="1">
    <citation type="journal article" date="2019" name="Int. J. Syst. Evol. Microbiol.">
        <title>The Global Catalogue of Microorganisms (GCM) 10K type strain sequencing project: providing services to taxonomists for standard genome sequencing and annotation.</title>
        <authorList>
            <consortium name="The Broad Institute Genomics Platform"/>
            <consortium name="The Broad Institute Genome Sequencing Center for Infectious Disease"/>
            <person name="Wu L."/>
            <person name="Ma J."/>
        </authorList>
    </citation>
    <scope>NUCLEOTIDE SEQUENCE [LARGE SCALE GENOMIC DNA]</scope>
    <source>
        <strain evidence="3 4">XZGYJ-43</strain>
    </source>
</reference>
<organism evidence="3 4">
    <name type="scientific">Halospeciosus flavus</name>
    <dbReference type="NCBI Taxonomy" id="3032283"/>
    <lineage>
        <taxon>Archaea</taxon>
        <taxon>Methanobacteriati</taxon>
        <taxon>Methanobacteriota</taxon>
        <taxon>Stenosarchaea group</taxon>
        <taxon>Halobacteria</taxon>
        <taxon>Halobacteriales</taxon>
        <taxon>Halobacteriaceae</taxon>
        <taxon>Halospeciosus</taxon>
    </lineage>
</organism>
<feature type="transmembrane region" description="Helical" evidence="1">
    <location>
        <begin position="263"/>
        <end position="282"/>
    </location>
</feature>
<feature type="transmembrane region" description="Helical" evidence="1">
    <location>
        <begin position="221"/>
        <end position="243"/>
    </location>
</feature>
<evidence type="ECO:0000313" key="3">
    <source>
        <dbReference type="EMBL" id="MFC7201370.1"/>
    </source>
</evidence>
<feature type="transmembrane region" description="Helical" evidence="1">
    <location>
        <begin position="112"/>
        <end position="134"/>
    </location>
</feature>
<feature type="domain" description="CAAX prenyl protease 2/Lysostaphin resistance protein A-like" evidence="2">
    <location>
        <begin position="261"/>
        <end position="360"/>
    </location>
</feature>
<keyword evidence="3" id="KW-0378">Hydrolase</keyword>
<keyword evidence="1" id="KW-0812">Transmembrane</keyword>